<dbReference type="InterPro" id="IPR051796">
    <property type="entry name" value="ISF_SsuE-like"/>
</dbReference>
<proteinExistence type="predicted"/>
<evidence type="ECO:0000256" key="2">
    <source>
        <dbReference type="ARBA" id="ARBA00022643"/>
    </source>
</evidence>
<keyword evidence="2" id="KW-0288">FMN</keyword>
<feature type="domain" description="NADPH-dependent FMN reductase-like" evidence="3">
    <location>
        <begin position="3"/>
        <end position="128"/>
    </location>
</feature>
<dbReference type="Gene3D" id="3.40.50.360">
    <property type="match status" value="1"/>
</dbReference>
<evidence type="ECO:0000256" key="1">
    <source>
        <dbReference type="ARBA" id="ARBA00022630"/>
    </source>
</evidence>
<protein>
    <submittedName>
        <fullName evidence="4">Flavodoxin family protein</fullName>
    </submittedName>
</protein>
<evidence type="ECO:0000313" key="5">
    <source>
        <dbReference type="Proteomes" id="UP001524944"/>
    </source>
</evidence>
<reference evidence="4 5" key="1">
    <citation type="submission" date="2022-08" db="EMBL/GenBank/DDBJ databases">
        <title>Proteogenomics of the novel Dehalobacterium formicoaceticum strain EZ94 highlights a key role of methyltransferases during anaerobic dichloromethane degradation.</title>
        <authorList>
            <person name="Wasmund K."/>
        </authorList>
    </citation>
    <scope>NUCLEOTIDE SEQUENCE [LARGE SCALE GENOMIC DNA]</scope>
    <source>
        <strain evidence="4 5">EZ94</strain>
    </source>
</reference>
<evidence type="ECO:0000313" key="4">
    <source>
        <dbReference type="EMBL" id="MCR6547085.1"/>
    </source>
</evidence>
<dbReference type="PANTHER" id="PTHR43278">
    <property type="entry name" value="NAD(P)H-DEPENDENT FMN-CONTAINING OXIDOREDUCTASE YWQN-RELATED"/>
    <property type="match status" value="1"/>
</dbReference>
<gene>
    <name evidence="4" type="ORF">NVS47_16480</name>
</gene>
<dbReference type="Proteomes" id="UP001524944">
    <property type="component" value="Unassembled WGS sequence"/>
</dbReference>
<name>A0ABT1Y876_9FIRM</name>
<organism evidence="4 5">
    <name type="scientific">Dehalobacterium formicoaceticum</name>
    <dbReference type="NCBI Taxonomy" id="51515"/>
    <lineage>
        <taxon>Bacteria</taxon>
        <taxon>Bacillati</taxon>
        <taxon>Bacillota</taxon>
        <taxon>Clostridia</taxon>
        <taxon>Eubacteriales</taxon>
        <taxon>Peptococcaceae</taxon>
        <taxon>Dehalobacterium</taxon>
    </lineage>
</organism>
<dbReference type="InterPro" id="IPR029039">
    <property type="entry name" value="Flavoprotein-like_sf"/>
</dbReference>
<dbReference type="InterPro" id="IPR005025">
    <property type="entry name" value="FMN_Rdtase-like_dom"/>
</dbReference>
<keyword evidence="5" id="KW-1185">Reference proteome</keyword>
<keyword evidence="1" id="KW-0285">Flavoprotein</keyword>
<evidence type="ECO:0000259" key="3">
    <source>
        <dbReference type="Pfam" id="PF03358"/>
    </source>
</evidence>
<dbReference type="SUPFAM" id="SSF52218">
    <property type="entry name" value="Flavoproteins"/>
    <property type="match status" value="1"/>
</dbReference>
<comment type="caution">
    <text evidence="4">The sequence shown here is derived from an EMBL/GenBank/DDBJ whole genome shotgun (WGS) entry which is preliminary data.</text>
</comment>
<sequence length="196" mass="22124">MKKVLIIASSPRKNGNTDFLGQWSADIAQQNNYETEIIYLRDYRFSSCIACGACNQDGRCHVKDEMIPMYPKITGSEKIIFAAPIFFQALGALPKALIDRTQCYWAAHYVLNEKVIPDEAFRRKRGLFALLCGATNLSDTFICAEKSLKVFASTIETKYEGGLFFPEIDEKGSIAEKPDVKEQLTLALNQFFQKQV</sequence>
<dbReference type="Pfam" id="PF03358">
    <property type="entry name" value="FMN_red"/>
    <property type="match status" value="1"/>
</dbReference>
<dbReference type="EMBL" id="JANPWE010000019">
    <property type="protein sequence ID" value="MCR6547085.1"/>
    <property type="molecule type" value="Genomic_DNA"/>
</dbReference>
<dbReference type="PANTHER" id="PTHR43278:SF2">
    <property type="entry name" value="IRON-SULFUR FLAVOPROTEIN"/>
    <property type="match status" value="1"/>
</dbReference>
<dbReference type="RefSeq" id="WP_089608956.1">
    <property type="nucleotide sequence ID" value="NZ_CP022121.1"/>
</dbReference>
<accession>A0ABT1Y876</accession>